<evidence type="ECO:0000256" key="1">
    <source>
        <dbReference type="ARBA" id="ARBA00022603"/>
    </source>
</evidence>
<dbReference type="Pfam" id="PF00891">
    <property type="entry name" value="Methyltransf_2"/>
    <property type="match status" value="2"/>
</dbReference>
<evidence type="ECO:0000256" key="8">
    <source>
        <dbReference type="ARBA" id="ARBA00050865"/>
    </source>
</evidence>
<evidence type="ECO:0000256" key="21">
    <source>
        <dbReference type="ARBA" id="ARBA00077867"/>
    </source>
</evidence>
<evidence type="ECO:0000256" key="9">
    <source>
        <dbReference type="ARBA" id="ARBA00050947"/>
    </source>
</evidence>
<evidence type="ECO:0000256" key="6">
    <source>
        <dbReference type="ARBA" id="ARBA00050300"/>
    </source>
</evidence>
<sequence>MASDSQLMSLVVKDCREIFEELDSLVDVGGGTGVMAKTILGAFPHIKCTVLDLPRVVANMPNTDNLKYVGGDMFQSIPSADAILFKVVMHNWSDEDCVKMLKRCREEVKNEGKKGKVIIIDIVLNRDDEEPDMTELIEAYQILYITTKKPITLPELLSALKIPSSKSIGIYRLMRLLVHSGFFATSKVDENSETEGYILTTPSRLLLKSEIPNLSPCVRVIADPVLFNTWQLLGEWFRNKNEEATTFETAHGLPMWEFCAQNPRFDRVFNEGMASDSQMMTLIVKDCREVVEGMNSLVDVGGGTGIIAKTILEAFPHLKCTVLDLPHVVANMPQSENLSYVRGDMFQFIPHADVILLKHVLHSWKDEDCVKLLKKCREAIAENEEGIKGKKVLIIDMVLNRDEEEPDMTEVKLMFDMLMAMVFTAKERTEEEWEKLFLEAGFTRYNIRPVFGLRSLIEVLS</sequence>
<evidence type="ECO:0000256" key="16">
    <source>
        <dbReference type="ARBA" id="ARBA00066892"/>
    </source>
</evidence>
<evidence type="ECO:0000259" key="28">
    <source>
        <dbReference type="Pfam" id="PF08100"/>
    </source>
</evidence>
<comment type="catalytic activity">
    <reaction evidence="7">
        <text>3',4',5,7-tetrahydroxy-3-methoxyflavone + S-adenosyl-L-methionine = 3',4',5-trihydroxy-3,7-dimethoxyflavone + S-adenosyl-L-homocysteine + H(+)</text>
        <dbReference type="Rhea" id="RHEA:16181"/>
        <dbReference type="ChEBI" id="CHEBI:15378"/>
        <dbReference type="ChEBI" id="CHEBI:57856"/>
        <dbReference type="ChEBI" id="CHEBI:57928"/>
        <dbReference type="ChEBI" id="CHEBI:59789"/>
        <dbReference type="ChEBI" id="CHEBI:77710"/>
        <dbReference type="EC" id="2.1.1.82"/>
    </reaction>
    <physiologicalReaction direction="left-to-right" evidence="7">
        <dbReference type="Rhea" id="RHEA:16182"/>
    </physiologicalReaction>
</comment>
<evidence type="ECO:0000256" key="18">
    <source>
        <dbReference type="ARBA" id="ARBA00075037"/>
    </source>
</evidence>
<dbReference type="OMA" id="ECCHPRS"/>
<evidence type="ECO:0000256" key="12">
    <source>
        <dbReference type="ARBA" id="ARBA00052350"/>
    </source>
</evidence>
<dbReference type="GO" id="GO:0033803">
    <property type="term" value="F:kaempferol 4'-O-methyltransferase activity"/>
    <property type="evidence" value="ECO:0007669"/>
    <property type="project" value="UniProtKB-EC"/>
</dbReference>
<dbReference type="InterPro" id="IPR036390">
    <property type="entry name" value="WH_DNA-bd_sf"/>
</dbReference>
<dbReference type="EC" id="2.1.1.155" evidence="15"/>
<evidence type="ECO:0000256" key="2">
    <source>
        <dbReference type="ARBA" id="ARBA00022679"/>
    </source>
</evidence>
<comment type="caution">
    <text evidence="29">The sequence shown here is derived from an EMBL/GenBank/DDBJ whole genome shotgun (WGS) entry which is preliminary data.</text>
</comment>
<evidence type="ECO:0000256" key="22">
    <source>
        <dbReference type="ARBA" id="ARBA00079780"/>
    </source>
</evidence>
<keyword evidence="1" id="KW-0489">Methyltransferase</keyword>
<dbReference type="PROSITE" id="PS51683">
    <property type="entry name" value="SAM_OMT_II"/>
    <property type="match status" value="2"/>
</dbReference>
<evidence type="ECO:0000256" key="24">
    <source>
        <dbReference type="ARBA" id="ARBA00081707"/>
    </source>
</evidence>
<comment type="catalytic activity">
    <reaction evidence="13">
        <text>kaempferol + S-adenosyl-L-methionine = kaempferide + S-adenosyl-L-homocysteine + H(+)</text>
        <dbReference type="Rhea" id="RHEA:15105"/>
        <dbReference type="ChEBI" id="CHEBI:15378"/>
        <dbReference type="ChEBI" id="CHEBI:57856"/>
        <dbReference type="ChEBI" id="CHEBI:58573"/>
        <dbReference type="ChEBI" id="CHEBI:58925"/>
        <dbReference type="ChEBI" id="CHEBI:59789"/>
        <dbReference type="EC" id="2.1.1.155"/>
    </reaction>
    <physiologicalReaction direction="left-to-right" evidence="13">
        <dbReference type="Rhea" id="RHEA:15106"/>
    </physiologicalReaction>
</comment>
<evidence type="ECO:0000259" key="27">
    <source>
        <dbReference type="Pfam" id="PF00891"/>
    </source>
</evidence>
<dbReference type="GO" id="GO:0046983">
    <property type="term" value="F:protein dimerization activity"/>
    <property type="evidence" value="ECO:0007669"/>
    <property type="project" value="InterPro"/>
</dbReference>
<dbReference type="SUPFAM" id="SSF53335">
    <property type="entry name" value="S-adenosyl-L-methionine-dependent methyltransferases"/>
    <property type="match status" value="2"/>
</dbReference>
<dbReference type="CDD" id="cd02440">
    <property type="entry name" value="AdoMet_MTases"/>
    <property type="match status" value="1"/>
</dbReference>
<evidence type="ECO:0000256" key="25">
    <source>
        <dbReference type="ARBA" id="ARBA00081857"/>
    </source>
</evidence>
<comment type="catalytic activity">
    <reaction evidence="8">
        <text>isorhamnetin + S-adenosyl-L-methionine = 3',4'-O-dimethylquercetin + S-adenosyl-L-homocysteine + 2 H(+)</text>
        <dbReference type="Rhea" id="RHEA:74723"/>
        <dbReference type="ChEBI" id="CHEBI:15378"/>
        <dbReference type="ChEBI" id="CHEBI:57856"/>
        <dbReference type="ChEBI" id="CHEBI:59789"/>
        <dbReference type="ChEBI" id="CHEBI:144055"/>
        <dbReference type="ChEBI" id="CHEBI:194064"/>
    </reaction>
    <physiologicalReaction direction="left-to-right" evidence="8">
        <dbReference type="Rhea" id="RHEA:74724"/>
    </physiologicalReaction>
</comment>
<comment type="catalytic activity">
    <reaction evidence="11">
        <text>quercetin + S-adenosyl-L-methionine = rhamnetin + S-adenosyl-L-homocysteine + H(+)</text>
        <dbReference type="Rhea" id="RHEA:73115"/>
        <dbReference type="ChEBI" id="CHEBI:15378"/>
        <dbReference type="ChEBI" id="CHEBI:57694"/>
        <dbReference type="ChEBI" id="CHEBI:57856"/>
        <dbReference type="ChEBI" id="CHEBI:59789"/>
        <dbReference type="ChEBI" id="CHEBI:192706"/>
    </reaction>
    <physiologicalReaction direction="left-to-right" evidence="11">
        <dbReference type="Rhea" id="RHEA:73116"/>
    </physiologicalReaction>
</comment>
<dbReference type="GO" id="GO:0032259">
    <property type="term" value="P:methylation"/>
    <property type="evidence" value="ECO:0007669"/>
    <property type="project" value="UniProtKB-KW"/>
</dbReference>
<dbReference type="EC" id="2.1.1.82" evidence="16"/>
<evidence type="ECO:0000256" key="11">
    <source>
        <dbReference type="ARBA" id="ARBA00051832"/>
    </source>
</evidence>
<evidence type="ECO:0000256" key="15">
    <source>
        <dbReference type="ARBA" id="ARBA00066353"/>
    </source>
</evidence>
<dbReference type="InterPro" id="IPR012967">
    <property type="entry name" value="COMT_dimerisation"/>
</dbReference>
<name>A0A1J6J518_NICAT</name>
<comment type="pathway">
    <text evidence="4">Flavonoid metabolism.</text>
</comment>
<keyword evidence="3" id="KW-0949">S-adenosyl-L-methionine</keyword>
<evidence type="ECO:0000313" key="30">
    <source>
        <dbReference type="Proteomes" id="UP000187609"/>
    </source>
</evidence>
<evidence type="ECO:0000256" key="10">
    <source>
        <dbReference type="ARBA" id="ARBA00051617"/>
    </source>
</evidence>
<keyword evidence="2" id="KW-0808">Transferase</keyword>
<reference evidence="29" key="1">
    <citation type="submission" date="2016-11" db="EMBL/GenBank/DDBJ databases">
        <title>The genome of Nicotiana attenuata.</title>
        <authorList>
            <person name="Xu S."/>
            <person name="Brockmoeller T."/>
            <person name="Gaquerel E."/>
            <person name="Navarro A."/>
            <person name="Kuhl H."/>
            <person name="Gase K."/>
            <person name="Ling Z."/>
            <person name="Zhou W."/>
            <person name="Kreitzer C."/>
            <person name="Stanke M."/>
            <person name="Tang H."/>
            <person name="Lyons E."/>
            <person name="Pandey P."/>
            <person name="Pandey S.P."/>
            <person name="Timmermann B."/>
            <person name="Baldwin I.T."/>
        </authorList>
    </citation>
    <scope>NUCLEOTIDE SEQUENCE [LARGE SCALE GENOMIC DNA]</scope>
    <source>
        <strain evidence="29">UT</strain>
    </source>
</reference>
<dbReference type="EMBL" id="MJEQ01037184">
    <property type="protein sequence ID" value="OIT06011.1"/>
    <property type="molecule type" value="Genomic_DNA"/>
</dbReference>
<evidence type="ECO:0000256" key="23">
    <source>
        <dbReference type="ARBA" id="ARBA00081209"/>
    </source>
</evidence>
<evidence type="ECO:0000256" key="5">
    <source>
        <dbReference type="ARBA" id="ARBA00034481"/>
    </source>
</evidence>
<comment type="similarity">
    <text evidence="5">Belongs to the class I-like SAM-binding methyltransferase superfamily. Cation-independent O-methyltransferase family. COMT subfamily.</text>
</comment>
<gene>
    <name evidence="29" type="primary">ROMT_4</name>
    <name evidence="29" type="ORF">A4A49_18253</name>
</gene>
<dbReference type="InterPro" id="IPR029063">
    <property type="entry name" value="SAM-dependent_MTases_sf"/>
</dbReference>
<dbReference type="Proteomes" id="UP000187609">
    <property type="component" value="Unassembled WGS sequence"/>
</dbReference>
<evidence type="ECO:0000256" key="13">
    <source>
        <dbReference type="ARBA" id="ARBA00052645"/>
    </source>
</evidence>
<dbReference type="InterPro" id="IPR016461">
    <property type="entry name" value="COMT-like"/>
</dbReference>
<feature type="domain" description="O-methyltransferase C-terminal" evidence="27">
    <location>
        <begin position="230"/>
        <end position="442"/>
    </location>
</feature>
<dbReference type="FunFam" id="3.40.50.150:FF:000057">
    <property type="entry name" value="O-methyltransferase ZRP4"/>
    <property type="match status" value="1"/>
</dbReference>
<dbReference type="AlphaFoldDB" id="A0A1J6J518"/>
<dbReference type="SUPFAM" id="SSF46785">
    <property type="entry name" value="Winged helix' DNA-binding domain"/>
    <property type="match status" value="1"/>
</dbReference>
<comment type="catalytic activity">
    <reaction evidence="14">
        <text>myricetin + S-adenosyl-L-methionine = 7-O-methylmyricetin + S-adenosyl-L-homocysteine + H(+)</text>
        <dbReference type="Rhea" id="RHEA:74719"/>
        <dbReference type="ChEBI" id="CHEBI:15378"/>
        <dbReference type="ChEBI" id="CHEBI:57856"/>
        <dbReference type="ChEBI" id="CHEBI:58395"/>
        <dbReference type="ChEBI" id="CHEBI:59789"/>
        <dbReference type="ChEBI" id="CHEBI:194065"/>
    </reaction>
    <physiologicalReaction direction="left-to-right" evidence="14">
        <dbReference type="Rhea" id="RHEA:74720"/>
    </physiologicalReaction>
</comment>
<dbReference type="SMR" id="A0A1J6J518"/>
<feature type="domain" description="O-methyltransferase dimerisation" evidence="28">
    <location>
        <begin position="148"/>
        <end position="209"/>
    </location>
</feature>
<evidence type="ECO:0000256" key="26">
    <source>
        <dbReference type="ARBA" id="ARBA00082343"/>
    </source>
</evidence>
<evidence type="ECO:0000256" key="20">
    <source>
        <dbReference type="ARBA" id="ARBA00077083"/>
    </source>
</evidence>
<dbReference type="Pfam" id="PF08100">
    <property type="entry name" value="Dimerisation"/>
    <property type="match status" value="1"/>
</dbReference>
<evidence type="ECO:0000256" key="19">
    <source>
        <dbReference type="ARBA" id="ARBA00076529"/>
    </source>
</evidence>
<accession>A0A1J6J518</accession>
<comment type="catalytic activity">
    <reaction evidence="10">
        <text>3',4',5'-O-trimethylmyricetin + S-adenosyl-L-methionine = 7,3',4',5'-O-tetramethylmyricetin + S-adenosyl-L-homocysteine</text>
        <dbReference type="Rhea" id="RHEA:74739"/>
        <dbReference type="ChEBI" id="CHEBI:57856"/>
        <dbReference type="ChEBI" id="CHEBI:59789"/>
        <dbReference type="ChEBI" id="CHEBI:194070"/>
        <dbReference type="ChEBI" id="CHEBI:194071"/>
    </reaction>
    <physiologicalReaction direction="left-to-right" evidence="10">
        <dbReference type="Rhea" id="RHEA:74740"/>
    </physiologicalReaction>
</comment>
<dbReference type="GO" id="GO:0009813">
    <property type="term" value="P:flavonoid biosynthetic process"/>
    <property type="evidence" value="ECO:0007669"/>
    <property type="project" value="UniProtKB-ARBA"/>
</dbReference>
<evidence type="ECO:0000256" key="4">
    <source>
        <dbReference type="ARBA" id="ARBA00034479"/>
    </source>
</evidence>
<keyword evidence="30" id="KW-1185">Reference proteome</keyword>
<comment type="catalytic activity">
    <reaction evidence="6">
        <text>syringetin + S-adenosyl-L-methionine = 7,3',5'-O-trimethylmyricetin + S-adenosyl-L-homocysteine + H(+)</text>
        <dbReference type="Rhea" id="RHEA:74735"/>
        <dbReference type="ChEBI" id="CHEBI:15378"/>
        <dbReference type="ChEBI" id="CHEBI:57856"/>
        <dbReference type="ChEBI" id="CHEBI:58412"/>
        <dbReference type="ChEBI" id="CHEBI:59789"/>
        <dbReference type="ChEBI" id="CHEBI:194069"/>
    </reaction>
    <physiologicalReaction direction="left-to-right" evidence="6">
        <dbReference type="Rhea" id="RHEA:74736"/>
    </physiologicalReaction>
</comment>
<comment type="catalytic activity">
    <reaction evidence="12">
        <text>rhamnetin + S-adenosyl-L-methionine = 7,4'-O-dimethylquercetin + S-adenosyl-L-homocysteine + H(+)</text>
        <dbReference type="Rhea" id="RHEA:74731"/>
        <dbReference type="ChEBI" id="CHEBI:15378"/>
        <dbReference type="ChEBI" id="CHEBI:57856"/>
        <dbReference type="ChEBI" id="CHEBI:59789"/>
        <dbReference type="ChEBI" id="CHEBI:192706"/>
        <dbReference type="ChEBI" id="CHEBI:194068"/>
    </reaction>
    <physiologicalReaction direction="left-to-right" evidence="12">
        <dbReference type="Rhea" id="RHEA:74732"/>
    </physiologicalReaction>
</comment>
<dbReference type="PANTHER" id="PTHR11746">
    <property type="entry name" value="O-METHYLTRANSFERASE"/>
    <property type="match status" value="1"/>
</dbReference>
<proteinExistence type="inferred from homology"/>
<feature type="domain" description="O-methyltransferase C-terminal" evidence="27">
    <location>
        <begin position="3"/>
        <end position="142"/>
    </location>
</feature>
<dbReference type="Gramene" id="OIT06011">
    <property type="protein sequence ID" value="OIT06011"/>
    <property type="gene ID" value="A4A49_18253"/>
</dbReference>
<organism evidence="29 30">
    <name type="scientific">Nicotiana attenuata</name>
    <name type="common">Coyote tobacco</name>
    <dbReference type="NCBI Taxonomy" id="49451"/>
    <lineage>
        <taxon>Eukaryota</taxon>
        <taxon>Viridiplantae</taxon>
        <taxon>Streptophyta</taxon>
        <taxon>Embryophyta</taxon>
        <taxon>Tracheophyta</taxon>
        <taxon>Spermatophyta</taxon>
        <taxon>Magnoliopsida</taxon>
        <taxon>eudicotyledons</taxon>
        <taxon>Gunneridae</taxon>
        <taxon>Pentapetalae</taxon>
        <taxon>asterids</taxon>
        <taxon>lamiids</taxon>
        <taxon>Solanales</taxon>
        <taxon>Solanaceae</taxon>
        <taxon>Nicotianoideae</taxon>
        <taxon>Nicotianeae</taxon>
        <taxon>Nicotiana</taxon>
    </lineage>
</organism>
<comment type="catalytic activity">
    <reaction evidence="9">
        <text>kaempferide + S-adenosyl-L-methionine = 7,4'-O-dimethylkaempferol + S-adenosyl-L-homocysteine + H(+)</text>
        <dbReference type="Rhea" id="RHEA:74775"/>
        <dbReference type="ChEBI" id="CHEBI:15378"/>
        <dbReference type="ChEBI" id="CHEBI:57856"/>
        <dbReference type="ChEBI" id="CHEBI:58925"/>
        <dbReference type="ChEBI" id="CHEBI:59789"/>
        <dbReference type="ChEBI" id="CHEBI:194067"/>
    </reaction>
    <physiologicalReaction direction="left-to-right" evidence="9">
        <dbReference type="Rhea" id="RHEA:74776"/>
    </physiologicalReaction>
</comment>
<evidence type="ECO:0000256" key="7">
    <source>
        <dbReference type="ARBA" id="ARBA00050798"/>
    </source>
</evidence>
<protein>
    <recommendedName>
        <fullName evidence="17">Myricetin 7/4'-O-methyltransferase 2</fullName>
        <ecNumber evidence="15">2.1.1.155</ecNumber>
        <ecNumber evidence="16">2.1.1.82</ecNumber>
    </recommendedName>
    <alternativeName>
        <fullName evidence="19">3',4',5'-trimethyl myricetin 7-O-methyltransferase</fullName>
    </alternativeName>
    <alternativeName>
        <fullName evidence="21">3',5'-dimethyl myricetin 7-O-methyltransferase</fullName>
    </alternativeName>
    <alternativeName>
        <fullName evidence="24">3'-methyl quercetin 4'-O-methyltransferase</fullName>
    </alternativeName>
    <alternativeName>
        <fullName evidence="23">3-methyl quercetin 7-O-methyltransferase</fullName>
    </alternativeName>
    <alternativeName>
        <fullName evidence="25">4'-methyl kaempferol 7-O-methyltransferase</fullName>
    </alternativeName>
    <alternativeName>
        <fullName evidence="26">7-methyl quercetin 4'-O-methyltransferase</fullName>
    </alternativeName>
    <alternativeName>
        <fullName evidence="22">Kaempferol 4'-O-methyltransferase</fullName>
    </alternativeName>
    <alternativeName>
        <fullName evidence="18">Myricetin 7-O-methyltransferase</fullName>
    </alternativeName>
    <alternativeName>
        <fullName evidence="20">Quercetin 7-O-methyltransferase</fullName>
    </alternativeName>
</protein>
<dbReference type="InterPro" id="IPR001077">
    <property type="entry name" value="COMT_C"/>
</dbReference>
<evidence type="ECO:0000256" key="14">
    <source>
        <dbReference type="ARBA" id="ARBA00052954"/>
    </source>
</evidence>
<evidence type="ECO:0000256" key="17">
    <source>
        <dbReference type="ARBA" id="ARBA00071832"/>
    </source>
</evidence>
<evidence type="ECO:0000256" key="3">
    <source>
        <dbReference type="ARBA" id="ARBA00022691"/>
    </source>
</evidence>
<dbReference type="GO" id="GO:0030757">
    <property type="term" value="F:3-methylquercitin 7-O-methyltransferase activity"/>
    <property type="evidence" value="ECO:0007669"/>
    <property type="project" value="UniProtKB-EC"/>
</dbReference>
<evidence type="ECO:0000313" key="29">
    <source>
        <dbReference type="EMBL" id="OIT06011.1"/>
    </source>
</evidence>
<dbReference type="Gene3D" id="3.40.50.150">
    <property type="entry name" value="Vaccinia Virus protein VP39"/>
    <property type="match status" value="2"/>
</dbReference>